<name>A0A194X2A8_MOLSC</name>
<protein>
    <submittedName>
        <fullName evidence="2">Uncharacterized protein</fullName>
    </submittedName>
</protein>
<evidence type="ECO:0000313" key="2">
    <source>
        <dbReference type="EMBL" id="KUJ14308.1"/>
    </source>
</evidence>
<dbReference type="KEGG" id="psco:LY89DRAFT_134609"/>
<accession>A0A194X2A8</accession>
<dbReference type="InParanoid" id="A0A194X2A8"/>
<evidence type="ECO:0000256" key="1">
    <source>
        <dbReference type="SAM" id="MobiDB-lite"/>
    </source>
</evidence>
<evidence type="ECO:0000313" key="3">
    <source>
        <dbReference type="Proteomes" id="UP000070700"/>
    </source>
</evidence>
<dbReference type="EMBL" id="KQ947420">
    <property type="protein sequence ID" value="KUJ14308.1"/>
    <property type="molecule type" value="Genomic_DNA"/>
</dbReference>
<dbReference type="Proteomes" id="UP000070700">
    <property type="component" value="Unassembled WGS sequence"/>
</dbReference>
<gene>
    <name evidence="2" type="ORF">LY89DRAFT_134609</name>
</gene>
<proteinExistence type="predicted"/>
<dbReference type="RefSeq" id="XP_018068663.1">
    <property type="nucleotide sequence ID" value="XM_018205266.1"/>
</dbReference>
<dbReference type="GeneID" id="28814992"/>
<feature type="region of interest" description="Disordered" evidence="1">
    <location>
        <begin position="23"/>
        <end position="44"/>
    </location>
</feature>
<organism evidence="2 3">
    <name type="scientific">Mollisia scopiformis</name>
    <name type="common">Conifer needle endophyte fungus</name>
    <name type="synonym">Phialocephala scopiformis</name>
    <dbReference type="NCBI Taxonomy" id="149040"/>
    <lineage>
        <taxon>Eukaryota</taxon>
        <taxon>Fungi</taxon>
        <taxon>Dikarya</taxon>
        <taxon>Ascomycota</taxon>
        <taxon>Pezizomycotina</taxon>
        <taxon>Leotiomycetes</taxon>
        <taxon>Helotiales</taxon>
        <taxon>Mollisiaceae</taxon>
        <taxon>Mollisia</taxon>
    </lineage>
</organism>
<dbReference type="AlphaFoldDB" id="A0A194X2A8"/>
<sequence>MMSLFRSIWKPCKLEFADTASNRTESSLPTNTKQDNPSNKTHSTLDIHTVVLEDEGVPCAYSNNKHKQNGHVCSQKSKRGSWYRTTCASRCSAMFIGEDLVMEELLHGIGSQFEECPAVFSINTGDLFAMNDSLHKE</sequence>
<keyword evidence="3" id="KW-1185">Reference proteome</keyword>
<reference evidence="2 3" key="1">
    <citation type="submission" date="2015-10" db="EMBL/GenBank/DDBJ databases">
        <title>Full genome of DAOMC 229536 Phialocephala scopiformis, a fungal endophyte of spruce producing the potent anti-insectan compound rugulosin.</title>
        <authorList>
            <consortium name="DOE Joint Genome Institute"/>
            <person name="Walker A.K."/>
            <person name="Frasz S.L."/>
            <person name="Seifert K.A."/>
            <person name="Miller J.D."/>
            <person name="Mondo S.J."/>
            <person name="Labutti K."/>
            <person name="Lipzen A."/>
            <person name="Dockter R."/>
            <person name="Kennedy M."/>
            <person name="Grigoriev I.V."/>
            <person name="Spatafora J.W."/>
        </authorList>
    </citation>
    <scope>NUCLEOTIDE SEQUENCE [LARGE SCALE GENOMIC DNA]</scope>
    <source>
        <strain evidence="2 3">CBS 120377</strain>
    </source>
</reference>